<proteinExistence type="predicted"/>
<dbReference type="Proteomes" id="UP001143910">
    <property type="component" value="Unassembled WGS sequence"/>
</dbReference>
<evidence type="ECO:0000313" key="2">
    <source>
        <dbReference type="Proteomes" id="UP001143910"/>
    </source>
</evidence>
<evidence type="ECO:0000313" key="1">
    <source>
        <dbReference type="EMBL" id="KAJ2981480.1"/>
    </source>
</evidence>
<gene>
    <name evidence="1" type="ORF">NQ176_g1995</name>
</gene>
<name>A0ACC1NQC9_9HYPO</name>
<comment type="caution">
    <text evidence="1">The sequence shown here is derived from an EMBL/GenBank/DDBJ whole genome shotgun (WGS) entry which is preliminary data.</text>
</comment>
<dbReference type="EMBL" id="JANJQO010000128">
    <property type="protein sequence ID" value="KAJ2981480.1"/>
    <property type="molecule type" value="Genomic_DNA"/>
</dbReference>
<protein>
    <submittedName>
        <fullName evidence="1">Uncharacterized protein</fullName>
    </submittedName>
</protein>
<sequence length="419" mass="44357">MTTLDPGPPPDGGYGWVCAAAAATINMHSWGFNSAYAVFLAHYLSTNAFPGSTPLEYAFVGGLSLTCLFLISPVATYLLRRIGVRSTMMLGVVLEAASFVGASFATRISHLFVTQGLIFGMGLGLLFIPTAAVVPQWFATKRSLASGVSLAGAGLGGGVYSLSAAAMIRNLGLAWAFRILAIIGFVINTLCVALIRDRYKGVKSSRSVMDIRLLRKPEYALLIGFSGFTMLGYFILIFTLANFANTIGLNSAQAATISAVFNFAQSVGRPLVGYFSDSYGRINIACSMTLLAGVLSLAVWIPSKTYGLTLFFAISSGLVAGNFWATIAPLMSEILDLEEAPAGLSLLWFTMAVPSTFSEPIASQIFKVTGSYLGTEVFTGVMYIAAAGCLGILKVLVAKRHSPASTLSPKGASRGWKRN</sequence>
<reference evidence="1" key="1">
    <citation type="submission" date="2022-08" db="EMBL/GenBank/DDBJ databases">
        <title>Genome Sequence of Lecanicillium fungicola.</title>
        <authorList>
            <person name="Buettner E."/>
        </authorList>
    </citation>
    <scope>NUCLEOTIDE SEQUENCE</scope>
    <source>
        <strain evidence="1">Babe33</strain>
    </source>
</reference>
<accession>A0ACC1NQC9</accession>
<keyword evidence="2" id="KW-1185">Reference proteome</keyword>
<organism evidence="1 2">
    <name type="scientific">Zarea fungicola</name>
    <dbReference type="NCBI Taxonomy" id="93591"/>
    <lineage>
        <taxon>Eukaryota</taxon>
        <taxon>Fungi</taxon>
        <taxon>Dikarya</taxon>
        <taxon>Ascomycota</taxon>
        <taxon>Pezizomycotina</taxon>
        <taxon>Sordariomycetes</taxon>
        <taxon>Hypocreomycetidae</taxon>
        <taxon>Hypocreales</taxon>
        <taxon>Cordycipitaceae</taxon>
        <taxon>Zarea</taxon>
    </lineage>
</organism>